<dbReference type="EMBL" id="LQBK01000033">
    <property type="protein sequence ID" value="KUG55484.1"/>
    <property type="molecule type" value="Genomic_DNA"/>
</dbReference>
<protein>
    <submittedName>
        <fullName evidence="1">Uncharacterized protein</fullName>
    </submittedName>
</protein>
<accession>A0A0W8I7W7</accession>
<organism evidence="1 2">
    <name type="scientific">Kocuria rosea subsp. polaris</name>
    <dbReference type="NCBI Taxonomy" id="136273"/>
    <lineage>
        <taxon>Bacteria</taxon>
        <taxon>Bacillati</taxon>
        <taxon>Actinomycetota</taxon>
        <taxon>Actinomycetes</taxon>
        <taxon>Micrococcales</taxon>
        <taxon>Micrococcaceae</taxon>
        <taxon>Kocuria</taxon>
    </lineage>
</organism>
<reference evidence="2" key="1">
    <citation type="submission" date="2015-12" db="EMBL/GenBank/DDBJ databases">
        <authorList>
            <person name="Nair G.R."/>
            <person name="Kaur G."/>
            <person name="Mayilraj S."/>
        </authorList>
    </citation>
    <scope>NUCLEOTIDE SEQUENCE [LARGE SCALE GENOMIC DNA]</scope>
    <source>
        <strain evidence="2">CD08_4</strain>
    </source>
</reference>
<evidence type="ECO:0000313" key="1">
    <source>
        <dbReference type="EMBL" id="KUG55484.1"/>
    </source>
</evidence>
<dbReference type="Proteomes" id="UP000053512">
    <property type="component" value="Unassembled WGS sequence"/>
</dbReference>
<name>A0A0W8I7W7_KOCRO</name>
<gene>
    <name evidence="1" type="ORF">AVL61_04955</name>
</gene>
<evidence type="ECO:0000313" key="2">
    <source>
        <dbReference type="Proteomes" id="UP000053512"/>
    </source>
</evidence>
<dbReference type="AlphaFoldDB" id="A0A0W8I7W7"/>
<proteinExistence type="predicted"/>
<sequence>MNEELVLAIEEYRSRPPGKSWLIPVRLDDISLPDWDLGASRTLSDLQYANLFGDVVNEEGLKLALTINKIMGGPAPDAATLRSAVSEADVSRRPVLMRQLTKDMVTDPTRRIELDDLISEELSRIRMAMRDENQFPIQTLVGSQEERILHAAALANSYWELVKPLCWSIQVAARWSNPETFAPWISAVRGLASEAADIRNGGNGMLLGLRHIPALCAMFTATLAAVGQKRWDNVRALVLDTTIMNLHREQLPLIDAITYYAPFENHSSDRLPQLLARSVTDNEDMATCLGHLVNRRKANLHTPVADWLHHLLRPAFNEQFPDDELYDQEFDTAEIFLGVLSQDQAIQRRTSAERAWPSRSQWFGRSTWRSRDRRINPVEELADEVRSRGATWGPLSAGLFGGNADRATTAITEYAAPFQQINDSRW</sequence>
<comment type="caution">
    <text evidence="1">The sequence shown here is derived from an EMBL/GenBank/DDBJ whole genome shotgun (WGS) entry which is preliminary data.</text>
</comment>